<dbReference type="SUPFAM" id="SSF51445">
    <property type="entry name" value="(Trans)glycosidases"/>
    <property type="match status" value="1"/>
</dbReference>
<reference evidence="6" key="1">
    <citation type="submission" date="2020-08" db="EMBL/GenBank/DDBJ databases">
        <title>Genome public.</title>
        <authorList>
            <person name="Liu C."/>
            <person name="Sun Q."/>
        </authorList>
    </citation>
    <scope>NUCLEOTIDE SEQUENCE</scope>
    <source>
        <strain evidence="6">NSJ-44</strain>
    </source>
</reference>
<keyword evidence="2 6" id="KW-0378">Hydrolase</keyword>
<accession>A0A926HN83</accession>
<comment type="caution">
    <text evidence="6">The sequence shown here is derived from an EMBL/GenBank/DDBJ whole genome shotgun (WGS) entry which is preliminary data.</text>
</comment>
<gene>
    <name evidence="6" type="ORF">H8699_10830</name>
</gene>
<dbReference type="RefSeq" id="WP_249285703.1">
    <property type="nucleotide sequence ID" value="NZ_JACRSO010000005.1"/>
</dbReference>
<comment type="similarity">
    <text evidence="1">Belongs to the glycosyl hydrolase 2 family.</text>
</comment>
<dbReference type="InterPro" id="IPR013783">
    <property type="entry name" value="Ig-like_fold"/>
</dbReference>
<evidence type="ECO:0000256" key="3">
    <source>
        <dbReference type="ARBA" id="ARBA00023295"/>
    </source>
</evidence>
<dbReference type="InterPro" id="IPR036156">
    <property type="entry name" value="Beta-gal/glucu_dom_sf"/>
</dbReference>
<dbReference type="Proteomes" id="UP000654279">
    <property type="component" value="Unassembled WGS sequence"/>
</dbReference>
<evidence type="ECO:0000313" key="7">
    <source>
        <dbReference type="Proteomes" id="UP000654279"/>
    </source>
</evidence>
<keyword evidence="3" id="KW-0326">Glycosidase</keyword>
<feature type="domain" description="Glycoside hydrolase family 2 catalytic" evidence="5">
    <location>
        <begin position="278"/>
        <end position="448"/>
    </location>
</feature>
<dbReference type="Gene3D" id="2.60.120.260">
    <property type="entry name" value="Galactose-binding domain-like"/>
    <property type="match status" value="1"/>
</dbReference>
<dbReference type="Gene3D" id="3.20.20.80">
    <property type="entry name" value="Glycosidases"/>
    <property type="match status" value="1"/>
</dbReference>
<dbReference type="GO" id="GO:0004553">
    <property type="term" value="F:hydrolase activity, hydrolyzing O-glycosyl compounds"/>
    <property type="evidence" value="ECO:0007669"/>
    <property type="project" value="InterPro"/>
</dbReference>
<evidence type="ECO:0000259" key="4">
    <source>
        <dbReference type="Pfam" id="PF00703"/>
    </source>
</evidence>
<dbReference type="Pfam" id="PF00703">
    <property type="entry name" value="Glyco_hydro_2"/>
    <property type="match status" value="1"/>
</dbReference>
<feature type="domain" description="Glycoside hydrolase family 2 immunoglobulin-like beta-sandwich" evidence="4">
    <location>
        <begin position="214"/>
        <end position="264"/>
    </location>
</feature>
<proteinExistence type="inferred from homology"/>
<dbReference type="PANTHER" id="PTHR42732">
    <property type="entry name" value="BETA-GALACTOSIDASE"/>
    <property type="match status" value="1"/>
</dbReference>
<sequence>MQQTIPRPEHPRPDWQRADWLNLNGAWDFAFQPLSAATRACPELTGEITVPFSWSCPLSGVAIDQPGVGWYRKRVAYAPPTGKPRLFLHIGGADYTCDVYVNGRFCARHRGAYAPACCEVTPAWKDGEENEILLRIEDADGADQTRGKQAYGEIRGVWQTVYLEARPESFIGGMRIAADMQGHVTMQGALHLKRAGEYTLRADFGDVRAEKTIHVPAGVLPVEMAFDIENPRLWSPEDPNLYEGALTLLGDAVQDTVACYFGCRSIGTCPSPSGKYSWITLNGQPVYLNGVLDQAYHEKGHFTYPTQKDMREEIWRVKRLGLNLMRIHIKPEDPVKLYWADKLGVMVMEDMPCFWGEPTPKARAAYEREAQAVLERDFNHPSIVSWVVFNETWGLFTGQGEEKRYLPETQAWVRARYRWTKHFDPTRLVEDNSPCNNDHVESDINSWHFYRNGYEVVRDHIREVVGQTYAGSAFNYIGGNRQNGAPLMNSECGAVWGVDHSAGDSDLSYQYHYMINEYRLHEAMCGFIFTELHDVTNEFNGYYRIDNTDKDFGYDDFVPGMSLRDLHSPDFVAVDIAPCTRVSCGESVRVPLFGSSFSPAHHGQTMRLAWTLSFEDPVLGRVTLEEGEKELPWPGYGVQDLGAVTFSMPDCDALCVAAFTLLAPDGEVVMRNYTTFDVRSASGQKHPWPGRAVEVPLESATARGFARSYLALENEKLSAGGFGAFIFKVDTAAFAGCTQMEVLFEASARQVLKKDLGTNYTQADDLQYFVQDLGDVRQTNPNSYYMTDEERFPSRVRVYVEGQCIGRCYLPDAPADARGVLTYQSQRNVRRLEDAGSYGYLCRLKVPSRLLPAILEKGEMSVEIRVPSSVHGGLALYGRLAGRYPMGLTVRGW</sequence>
<dbReference type="AlphaFoldDB" id="A0A926HN83"/>
<dbReference type="InterPro" id="IPR051913">
    <property type="entry name" value="GH2_Domain-Containing"/>
</dbReference>
<keyword evidence="7" id="KW-1185">Reference proteome</keyword>
<dbReference type="InterPro" id="IPR006103">
    <property type="entry name" value="Glyco_hydro_2_cat"/>
</dbReference>
<dbReference type="InterPro" id="IPR017853">
    <property type="entry name" value="GH"/>
</dbReference>
<protein>
    <submittedName>
        <fullName evidence="6">Glycoside hydrolase family 2</fullName>
    </submittedName>
</protein>
<dbReference type="EMBL" id="JACRSO010000005">
    <property type="protein sequence ID" value="MBC8529923.1"/>
    <property type="molecule type" value="Genomic_DNA"/>
</dbReference>
<evidence type="ECO:0000256" key="1">
    <source>
        <dbReference type="ARBA" id="ARBA00007401"/>
    </source>
</evidence>
<dbReference type="SUPFAM" id="SSF49785">
    <property type="entry name" value="Galactose-binding domain-like"/>
    <property type="match status" value="1"/>
</dbReference>
<evidence type="ECO:0000256" key="2">
    <source>
        <dbReference type="ARBA" id="ARBA00022801"/>
    </source>
</evidence>
<dbReference type="InterPro" id="IPR006102">
    <property type="entry name" value="Ig-like_GH2"/>
</dbReference>
<dbReference type="SUPFAM" id="SSF49303">
    <property type="entry name" value="beta-Galactosidase/glucuronidase domain"/>
    <property type="match status" value="1"/>
</dbReference>
<organism evidence="6 7">
    <name type="scientific">Luoshenia tenuis</name>
    <dbReference type="NCBI Taxonomy" id="2763654"/>
    <lineage>
        <taxon>Bacteria</taxon>
        <taxon>Bacillati</taxon>
        <taxon>Bacillota</taxon>
        <taxon>Clostridia</taxon>
        <taxon>Christensenellales</taxon>
        <taxon>Christensenellaceae</taxon>
        <taxon>Luoshenia</taxon>
    </lineage>
</organism>
<evidence type="ECO:0000313" key="6">
    <source>
        <dbReference type="EMBL" id="MBC8529923.1"/>
    </source>
</evidence>
<evidence type="ECO:0000259" key="5">
    <source>
        <dbReference type="Pfam" id="PF02836"/>
    </source>
</evidence>
<dbReference type="GO" id="GO:0005975">
    <property type="term" value="P:carbohydrate metabolic process"/>
    <property type="evidence" value="ECO:0007669"/>
    <property type="project" value="InterPro"/>
</dbReference>
<dbReference type="InterPro" id="IPR008979">
    <property type="entry name" value="Galactose-bd-like_sf"/>
</dbReference>
<dbReference type="Gene3D" id="2.60.40.10">
    <property type="entry name" value="Immunoglobulins"/>
    <property type="match status" value="1"/>
</dbReference>
<dbReference type="PANTHER" id="PTHR42732:SF2">
    <property type="entry name" value="BETA-MANNOSIDASE"/>
    <property type="match status" value="1"/>
</dbReference>
<name>A0A926HN83_9FIRM</name>
<dbReference type="Pfam" id="PF02836">
    <property type="entry name" value="Glyco_hydro_2_C"/>
    <property type="match status" value="1"/>
</dbReference>